<name>A0A4Y9ZVW2_9AGAM</name>
<evidence type="ECO:0000313" key="2">
    <source>
        <dbReference type="Proteomes" id="UP000298061"/>
    </source>
</evidence>
<reference evidence="1 2" key="1">
    <citation type="submission" date="2019-02" db="EMBL/GenBank/DDBJ databases">
        <title>Genome sequencing of the rare red list fungi Hericium alpestre (H. flagellum).</title>
        <authorList>
            <person name="Buettner E."/>
            <person name="Kellner H."/>
        </authorList>
    </citation>
    <scope>NUCLEOTIDE SEQUENCE [LARGE SCALE GENOMIC DNA]</scope>
    <source>
        <strain evidence="1 2">DSM 108284</strain>
    </source>
</reference>
<gene>
    <name evidence="1" type="ORF">EWM64_g4997</name>
</gene>
<dbReference type="AlphaFoldDB" id="A0A4Y9ZVW2"/>
<keyword evidence="2" id="KW-1185">Reference proteome</keyword>
<accession>A0A4Y9ZVW2</accession>
<protein>
    <submittedName>
        <fullName evidence="1">Uncharacterized protein</fullName>
    </submittedName>
</protein>
<comment type="caution">
    <text evidence="1">The sequence shown here is derived from an EMBL/GenBank/DDBJ whole genome shotgun (WGS) entry which is preliminary data.</text>
</comment>
<dbReference type="EMBL" id="SFCI01000575">
    <property type="protein sequence ID" value="TFY79016.1"/>
    <property type="molecule type" value="Genomic_DNA"/>
</dbReference>
<dbReference type="Proteomes" id="UP000298061">
    <property type="component" value="Unassembled WGS sequence"/>
</dbReference>
<proteinExistence type="predicted"/>
<sequence>MSTHGQFFDSVDHTADGRMHDTAGRFLEAAPAASIVDPFCDAQLQHLDVWAAIRDLLKEGLADLRERGEL</sequence>
<evidence type="ECO:0000313" key="1">
    <source>
        <dbReference type="EMBL" id="TFY79016.1"/>
    </source>
</evidence>
<organism evidence="1 2">
    <name type="scientific">Hericium alpestre</name>
    <dbReference type="NCBI Taxonomy" id="135208"/>
    <lineage>
        <taxon>Eukaryota</taxon>
        <taxon>Fungi</taxon>
        <taxon>Dikarya</taxon>
        <taxon>Basidiomycota</taxon>
        <taxon>Agaricomycotina</taxon>
        <taxon>Agaricomycetes</taxon>
        <taxon>Russulales</taxon>
        <taxon>Hericiaceae</taxon>
        <taxon>Hericium</taxon>
    </lineage>
</organism>